<dbReference type="HOGENOM" id="CLU_3367387_0_0_5"/>
<reference evidence="1 2" key="1">
    <citation type="submission" date="2013-07" db="EMBL/GenBank/DDBJ databases">
        <title>Completed genome of Sphingomonas sanxanigenens NX02.</title>
        <authorList>
            <person name="Ma T."/>
            <person name="Huang H."/>
            <person name="Wu M."/>
            <person name="Li X."/>
            <person name="Li G."/>
        </authorList>
    </citation>
    <scope>NUCLEOTIDE SEQUENCE [LARGE SCALE GENOMIC DNA]</scope>
    <source>
        <strain evidence="1 2">NX02</strain>
    </source>
</reference>
<protein>
    <submittedName>
        <fullName evidence="1">Uncharacterized protein</fullName>
    </submittedName>
</protein>
<evidence type="ECO:0000313" key="1">
    <source>
        <dbReference type="EMBL" id="AHE52031.1"/>
    </source>
</evidence>
<dbReference type="EMBL" id="CP006644">
    <property type="protein sequence ID" value="AHE52031.1"/>
    <property type="molecule type" value="Genomic_DNA"/>
</dbReference>
<sequence>MPVAQISGTDLPRTGLRLLHTRSGRVVDGEQISLL</sequence>
<dbReference type="KEGG" id="ssan:NX02_01325"/>
<organism evidence="1 2">
    <name type="scientific">Sphingomonas sanxanigenens DSM 19645 = NX02</name>
    <dbReference type="NCBI Taxonomy" id="1123269"/>
    <lineage>
        <taxon>Bacteria</taxon>
        <taxon>Pseudomonadati</taxon>
        <taxon>Pseudomonadota</taxon>
        <taxon>Alphaproteobacteria</taxon>
        <taxon>Sphingomonadales</taxon>
        <taxon>Sphingomonadaceae</taxon>
        <taxon>Sphingomonas</taxon>
    </lineage>
</organism>
<dbReference type="AlphaFoldDB" id="W0A4T5"/>
<keyword evidence="2" id="KW-1185">Reference proteome</keyword>
<proteinExistence type="predicted"/>
<gene>
    <name evidence="1" type="ORF">NX02_01325</name>
</gene>
<accession>W0A4T5</accession>
<dbReference type="Proteomes" id="UP000018851">
    <property type="component" value="Chromosome"/>
</dbReference>
<name>W0A4T5_9SPHN</name>
<evidence type="ECO:0000313" key="2">
    <source>
        <dbReference type="Proteomes" id="UP000018851"/>
    </source>
</evidence>